<reference evidence="2" key="1">
    <citation type="submission" date="2019-11" db="EMBL/GenBank/DDBJ databases">
        <authorList>
            <person name="Feng L."/>
        </authorList>
    </citation>
    <scope>NUCLEOTIDE SEQUENCE</scope>
    <source>
        <strain evidence="2">VatypicaLFYP47</strain>
    </source>
</reference>
<gene>
    <name evidence="2" type="ORF">VALFYP47_00910</name>
</gene>
<sequence>MAYDKPFLDLDKQIDLLKSRNLIISDREHAKQIIMTSSYYDLFNGYKSVFMNPDDTFKPNTAIESISIFSFIDKGLQSVTMKYSLMVETLFKTRLAHVISEHLGVHQDDYLHAHHYKQKIHGLTFQNVKQEIQQQLNLKYAKQPTKYYLKHHNHVPAWILFKNISFGSAINLFKFLNTKHKIAVANTLLPTNAISVKDKIELLVNTLEAIRRFRNCAAHSLNFFGCRSIYNIPGNVLYNLLPKGVLKREKGEITKTDKKALRGLYGVLIMMVLLLNDTLLITSLIYDCRNVFRSAKSSDIATQAIIDFLNELNNKYKQATDLPIDFEDKLELINQSITK</sequence>
<keyword evidence="1" id="KW-0472">Membrane</keyword>
<keyword evidence="1" id="KW-0812">Transmembrane</keyword>
<proteinExistence type="predicted"/>
<protein>
    <submittedName>
        <fullName evidence="2">Abi-like protein</fullName>
    </submittedName>
</protein>
<keyword evidence="1" id="KW-1133">Transmembrane helix</keyword>
<dbReference type="EMBL" id="CACRUN010000008">
    <property type="protein sequence ID" value="VYT81598.1"/>
    <property type="molecule type" value="Genomic_DNA"/>
</dbReference>
<accession>A0A6N2ZUD5</accession>
<dbReference type="InterPro" id="IPR011664">
    <property type="entry name" value="Abi_system_AbiD/AbiF-like"/>
</dbReference>
<organism evidence="2">
    <name type="scientific">Veillonella atypica</name>
    <dbReference type="NCBI Taxonomy" id="39777"/>
    <lineage>
        <taxon>Bacteria</taxon>
        <taxon>Bacillati</taxon>
        <taxon>Bacillota</taxon>
        <taxon>Negativicutes</taxon>
        <taxon>Veillonellales</taxon>
        <taxon>Veillonellaceae</taxon>
        <taxon>Veillonella</taxon>
    </lineage>
</organism>
<evidence type="ECO:0000256" key="1">
    <source>
        <dbReference type="SAM" id="Phobius"/>
    </source>
</evidence>
<name>A0A6N2ZUD5_9FIRM</name>
<feature type="transmembrane region" description="Helical" evidence="1">
    <location>
        <begin position="264"/>
        <end position="286"/>
    </location>
</feature>
<evidence type="ECO:0000313" key="2">
    <source>
        <dbReference type="EMBL" id="VYT81598.1"/>
    </source>
</evidence>
<dbReference type="AlphaFoldDB" id="A0A6N2ZUD5"/>
<dbReference type="Pfam" id="PF07751">
    <property type="entry name" value="Abi_2"/>
    <property type="match status" value="1"/>
</dbReference>
<dbReference type="RefSeq" id="WP_156717809.1">
    <property type="nucleotide sequence ID" value="NZ_CACRUN010000008.1"/>
</dbReference>